<evidence type="ECO:0000256" key="1">
    <source>
        <dbReference type="SAM" id="MobiDB-lite"/>
    </source>
</evidence>
<feature type="transmembrane region" description="Helical" evidence="2">
    <location>
        <begin position="139"/>
        <end position="157"/>
    </location>
</feature>
<sequence length="167" mass="18161">MTDMQTSKVENDKRGAPAPSRPNQRPSFRRGSDPIDRLPFVAHWLLSVVLLIVVPLVMLQVVDVAGLFALLGPLMVLSIVPGTLLYVISARRRLIGMGARPQWLLLIVPFVLVLLANGYDGFMRATLPGAEMPPTLPPAVSILMLPAIILHVVLMVRRGKGASASDR</sequence>
<keyword evidence="4" id="KW-1185">Reference proteome</keyword>
<name>A0A086XSF7_9RHOB</name>
<accession>A0A086XSF7</accession>
<keyword evidence="2" id="KW-0812">Transmembrane</keyword>
<dbReference type="RefSeq" id="WP_036639102.1">
    <property type="nucleotide sequence ID" value="NZ_JFZB01000031.1"/>
</dbReference>
<evidence type="ECO:0000313" key="3">
    <source>
        <dbReference type="EMBL" id="KFI24957.1"/>
    </source>
</evidence>
<keyword evidence="2" id="KW-0472">Membrane</keyword>
<organism evidence="3 4">
    <name type="scientific">Paenirhodobacter enshiensis</name>
    <dbReference type="NCBI Taxonomy" id="1105367"/>
    <lineage>
        <taxon>Bacteria</taxon>
        <taxon>Pseudomonadati</taxon>
        <taxon>Pseudomonadota</taxon>
        <taxon>Alphaproteobacteria</taxon>
        <taxon>Rhodobacterales</taxon>
        <taxon>Rhodobacter group</taxon>
        <taxon>Paenirhodobacter</taxon>
    </lineage>
</organism>
<feature type="region of interest" description="Disordered" evidence="1">
    <location>
        <begin position="1"/>
        <end position="30"/>
    </location>
</feature>
<reference evidence="3 4" key="1">
    <citation type="submission" date="2014-03" db="EMBL/GenBank/DDBJ databases">
        <title>Genome of Paenirhodobacter enshiensis DW2-9.</title>
        <authorList>
            <person name="Wang D."/>
            <person name="Wang G."/>
        </authorList>
    </citation>
    <scope>NUCLEOTIDE SEQUENCE [LARGE SCALE GENOMIC DNA]</scope>
    <source>
        <strain evidence="3 4">DW2-9</strain>
    </source>
</reference>
<protein>
    <recommendedName>
        <fullName evidence="5">Transmembrane protein</fullName>
    </recommendedName>
</protein>
<feature type="transmembrane region" description="Helical" evidence="2">
    <location>
        <begin position="64"/>
        <end position="89"/>
    </location>
</feature>
<feature type="transmembrane region" description="Helical" evidence="2">
    <location>
        <begin position="38"/>
        <end position="58"/>
    </location>
</feature>
<evidence type="ECO:0000256" key="2">
    <source>
        <dbReference type="SAM" id="Phobius"/>
    </source>
</evidence>
<gene>
    <name evidence="3" type="ORF">CG50_07450</name>
</gene>
<keyword evidence="2" id="KW-1133">Transmembrane helix</keyword>
<proteinExistence type="predicted"/>
<dbReference type="Proteomes" id="UP000028824">
    <property type="component" value="Unassembled WGS sequence"/>
</dbReference>
<comment type="caution">
    <text evidence="3">The sequence shown here is derived from an EMBL/GenBank/DDBJ whole genome shotgun (WGS) entry which is preliminary data.</text>
</comment>
<dbReference type="AlphaFoldDB" id="A0A086XSF7"/>
<feature type="transmembrane region" description="Helical" evidence="2">
    <location>
        <begin position="101"/>
        <end position="119"/>
    </location>
</feature>
<evidence type="ECO:0008006" key="5">
    <source>
        <dbReference type="Google" id="ProtNLM"/>
    </source>
</evidence>
<evidence type="ECO:0000313" key="4">
    <source>
        <dbReference type="Proteomes" id="UP000028824"/>
    </source>
</evidence>
<dbReference type="EMBL" id="JFZB01000031">
    <property type="protein sequence ID" value="KFI24957.1"/>
    <property type="molecule type" value="Genomic_DNA"/>
</dbReference>